<name>S8DYS8_FOMSC</name>
<protein>
    <submittedName>
        <fullName evidence="2">Uncharacterized protein</fullName>
    </submittedName>
</protein>
<feature type="compositionally biased region" description="Polar residues" evidence="1">
    <location>
        <begin position="27"/>
        <end position="43"/>
    </location>
</feature>
<gene>
    <name evidence="2" type="ORF">FOMPIDRAFT_1062315</name>
</gene>
<dbReference type="OrthoDB" id="3366922at2759"/>
<organism evidence="2 3">
    <name type="scientific">Fomitopsis schrenkii</name>
    <name type="common">Brown rot fungus</name>
    <dbReference type="NCBI Taxonomy" id="2126942"/>
    <lineage>
        <taxon>Eukaryota</taxon>
        <taxon>Fungi</taxon>
        <taxon>Dikarya</taxon>
        <taxon>Basidiomycota</taxon>
        <taxon>Agaricomycotina</taxon>
        <taxon>Agaricomycetes</taxon>
        <taxon>Polyporales</taxon>
        <taxon>Fomitopsis</taxon>
    </lineage>
</organism>
<evidence type="ECO:0000313" key="2">
    <source>
        <dbReference type="EMBL" id="EPS96293.1"/>
    </source>
</evidence>
<feature type="region of interest" description="Disordered" evidence="1">
    <location>
        <begin position="1"/>
        <end position="170"/>
    </location>
</feature>
<dbReference type="eggNOG" id="ENOG502SDCV">
    <property type="taxonomic scope" value="Eukaryota"/>
</dbReference>
<proteinExistence type="predicted"/>
<reference evidence="2 3" key="1">
    <citation type="journal article" date="2012" name="Science">
        <title>The Paleozoic origin of enzymatic lignin decomposition reconstructed from 31 fungal genomes.</title>
        <authorList>
            <person name="Floudas D."/>
            <person name="Binder M."/>
            <person name="Riley R."/>
            <person name="Barry K."/>
            <person name="Blanchette R.A."/>
            <person name="Henrissat B."/>
            <person name="Martinez A.T."/>
            <person name="Otillar R."/>
            <person name="Spatafora J.W."/>
            <person name="Yadav J.S."/>
            <person name="Aerts A."/>
            <person name="Benoit I."/>
            <person name="Boyd A."/>
            <person name="Carlson A."/>
            <person name="Copeland A."/>
            <person name="Coutinho P.M."/>
            <person name="de Vries R.P."/>
            <person name="Ferreira P."/>
            <person name="Findley K."/>
            <person name="Foster B."/>
            <person name="Gaskell J."/>
            <person name="Glotzer D."/>
            <person name="Gorecki P."/>
            <person name="Heitman J."/>
            <person name="Hesse C."/>
            <person name="Hori C."/>
            <person name="Igarashi K."/>
            <person name="Jurgens J.A."/>
            <person name="Kallen N."/>
            <person name="Kersten P."/>
            <person name="Kohler A."/>
            <person name="Kuees U."/>
            <person name="Kumar T.K.A."/>
            <person name="Kuo A."/>
            <person name="LaButti K."/>
            <person name="Larrondo L.F."/>
            <person name="Lindquist E."/>
            <person name="Ling A."/>
            <person name="Lombard V."/>
            <person name="Lucas S."/>
            <person name="Lundell T."/>
            <person name="Martin R."/>
            <person name="McLaughlin D.J."/>
            <person name="Morgenstern I."/>
            <person name="Morin E."/>
            <person name="Murat C."/>
            <person name="Nagy L.G."/>
            <person name="Nolan M."/>
            <person name="Ohm R.A."/>
            <person name="Patyshakuliyeva A."/>
            <person name="Rokas A."/>
            <person name="Ruiz-Duenas F.J."/>
            <person name="Sabat G."/>
            <person name="Salamov A."/>
            <person name="Samejima M."/>
            <person name="Schmutz J."/>
            <person name="Slot J.C."/>
            <person name="St John F."/>
            <person name="Stenlid J."/>
            <person name="Sun H."/>
            <person name="Sun S."/>
            <person name="Syed K."/>
            <person name="Tsang A."/>
            <person name="Wiebenga A."/>
            <person name="Young D."/>
            <person name="Pisabarro A."/>
            <person name="Eastwood D.C."/>
            <person name="Martin F."/>
            <person name="Cullen D."/>
            <person name="Grigoriev I.V."/>
            <person name="Hibbett D.S."/>
        </authorList>
    </citation>
    <scope>NUCLEOTIDE SEQUENCE</scope>
    <source>
        <strain evidence="3">FP-58527</strain>
    </source>
</reference>
<dbReference type="HOGENOM" id="CLU_009272_0_0_1"/>
<feature type="compositionally biased region" description="Basic and acidic residues" evidence="1">
    <location>
        <begin position="607"/>
        <end position="622"/>
    </location>
</feature>
<feature type="compositionally biased region" description="Low complexity" evidence="1">
    <location>
        <begin position="66"/>
        <end position="77"/>
    </location>
</feature>
<dbReference type="Proteomes" id="UP000015241">
    <property type="component" value="Unassembled WGS sequence"/>
</dbReference>
<feature type="compositionally biased region" description="Polar residues" evidence="1">
    <location>
        <begin position="148"/>
        <end position="157"/>
    </location>
</feature>
<feature type="compositionally biased region" description="Low complexity" evidence="1">
    <location>
        <begin position="104"/>
        <end position="125"/>
    </location>
</feature>
<feature type="region of interest" description="Disordered" evidence="1">
    <location>
        <begin position="607"/>
        <end position="635"/>
    </location>
</feature>
<dbReference type="AlphaFoldDB" id="S8DYS8"/>
<evidence type="ECO:0000256" key="1">
    <source>
        <dbReference type="SAM" id="MobiDB-lite"/>
    </source>
</evidence>
<dbReference type="InParanoid" id="S8DYS8"/>
<sequence>MPTQMREWNPLGIDKSSTGPIDFSDAAASSSQHLNGARNSQGSKENRAESAAAKPKLPGFVNAFDSPSPRAASQPSRAKGKQREGVQNGNGGMTAEEAERNFFAPSQPSSQNASSLASSLALYQSPPSPPSSPLGQKLARRNGKHSPQWASPRTAPQSPMRDVEMPDSQEDADVEIVDEFPDIVWAAEVHRIILTHRRVSSTQPTMQLLMGASLPENTAPEHRDAYARLSRSLLEVMGVMLTDLLKQDHAIQSALDVLIQMADVLQACSALEPMLSLLGMLRLLVVLLPAFSRLMFVRPEGEEDKADVFLDVVCRTTCCHLAPVAGGWSAPSEELAKETLGLLGDLAWVVPDEYGSHLGSVPSHPGVLSALLAPTHPTWFLRRSVQTLVLLASHHGIFRSLLTVPEAPANVGDAPPKDFSKIPHIEQLAAYLRDTTRTGKEAELLKDAIMTFVVTLCMAHEDAVTILQQSHLLIPSVVAFLSHITTPLFEEEPELVNNAQQLEATVMRSVRSVSVLYTLVRGADNSSFNLYNKLRRVATRDIPSMFDVAVVTLARLSWADPPLEASDEAKLILEEGIEITGILIEDIIDAPQLEDVWLAFQVDEERQLASQKPRDVEERGGGQDEDEDLLLSQEV</sequence>
<evidence type="ECO:0000313" key="3">
    <source>
        <dbReference type="Proteomes" id="UP000015241"/>
    </source>
</evidence>
<accession>S8DYS8</accession>
<dbReference type="EMBL" id="KE504191">
    <property type="protein sequence ID" value="EPS96293.1"/>
    <property type="molecule type" value="Genomic_DNA"/>
</dbReference>
<keyword evidence="3" id="KW-1185">Reference proteome</keyword>